<dbReference type="SUPFAM" id="SSF69786">
    <property type="entry name" value="YggU-like"/>
    <property type="match status" value="1"/>
</dbReference>
<dbReference type="Pfam" id="PF02594">
    <property type="entry name" value="DUF167"/>
    <property type="match status" value="1"/>
</dbReference>
<comment type="similarity">
    <text evidence="1">Belongs to the UPF0235 family.</text>
</comment>
<dbReference type="EMBL" id="JAGQLF010000044">
    <property type="protein sequence ID" value="MCA9387079.1"/>
    <property type="molecule type" value="Genomic_DNA"/>
</dbReference>
<dbReference type="SMART" id="SM01152">
    <property type="entry name" value="DUF167"/>
    <property type="match status" value="1"/>
</dbReference>
<gene>
    <name evidence="2" type="ORF">KC669_03530</name>
</gene>
<reference evidence="2" key="1">
    <citation type="submission" date="2020-04" db="EMBL/GenBank/DDBJ databases">
        <authorList>
            <person name="Zhang T."/>
        </authorList>
    </citation>
    <scope>NUCLEOTIDE SEQUENCE</scope>
    <source>
        <strain evidence="2">HKST-UBA09</strain>
    </source>
</reference>
<evidence type="ECO:0000313" key="2">
    <source>
        <dbReference type="EMBL" id="MCA9387079.1"/>
    </source>
</evidence>
<protein>
    <submittedName>
        <fullName evidence="2">DUF167 domain-containing protein</fullName>
    </submittedName>
</protein>
<name>A0A955LAH8_9BACT</name>
<dbReference type="Proteomes" id="UP000714915">
    <property type="component" value="Unassembled WGS sequence"/>
</dbReference>
<dbReference type="NCBIfam" id="TIGR00251">
    <property type="entry name" value="DUF167 family protein"/>
    <property type="match status" value="1"/>
</dbReference>
<comment type="caution">
    <text evidence="2">The sequence shown here is derived from an EMBL/GenBank/DDBJ whole genome shotgun (WGS) entry which is preliminary data.</text>
</comment>
<sequence>MIISTFIKPNSKKGPKIEKQLDGSFIIYTRNPAIENKANEDIIKQLARYFEVNKNQVKLLRGAKSKLKIYEIN</sequence>
<proteinExistence type="inferred from homology"/>
<dbReference type="InterPro" id="IPR003746">
    <property type="entry name" value="DUF167"/>
</dbReference>
<dbReference type="InterPro" id="IPR036591">
    <property type="entry name" value="YggU-like_sf"/>
</dbReference>
<accession>A0A955LAH8</accession>
<organism evidence="2 3">
    <name type="scientific">Candidatus Dojkabacteria bacterium</name>
    <dbReference type="NCBI Taxonomy" id="2099670"/>
    <lineage>
        <taxon>Bacteria</taxon>
        <taxon>Candidatus Dojkabacteria</taxon>
    </lineage>
</organism>
<reference evidence="2" key="2">
    <citation type="journal article" date="2021" name="Microbiome">
        <title>Successional dynamics and alternative stable states in a saline activated sludge microbial community over 9 years.</title>
        <authorList>
            <person name="Wang Y."/>
            <person name="Ye J."/>
            <person name="Ju F."/>
            <person name="Liu L."/>
            <person name="Boyd J.A."/>
            <person name="Deng Y."/>
            <person name="Parks D.H."/>
            <person name="Jiang X."/>
            <person name="Yin X."/>
            <person name="Woodcroft B.J."/>
            <person name="Tyson G.W."/>
            <person name="Hugenholtz P."/>
            <person name="Polz M.F."/>
            <person name="Zhang T."/>
        </authorList>
    </citation>
    <scope>NUCLEOTIDE SEQUENCE</scope>
    <source>
        <strain evidence="2">HKST-UBA09</strain>
    </source>
</reference>
<evidence type="ECO:0000313" key="3">
    <source>
        <dbReference type="Proteomes" id="UP000714915"/>
    </source>
</evidence>
<dbReference type="AlphaFoldDB" id="A0A955LAH8"/>
<evidence type="ECO:0000256" key="1">
    <source>
        <dbReference type="ARBA" id="ARBA00010364"/>
    </source>
</evidence>
<dbReference type="Gene3D" id="3.30.1200.10">
    <property type="entry name" value="YggU-like"/>
    <property type="match status" value="1"/>
</dbReference>